<dbReference type="InterPro" id="IPR049492">
    <property type="entry name" value="BD-FAE-like_dom"/>
</dbReference>
<name>A0ABP5XK06_9ACTN</name>
<keyword evidence="5" id="KW-1185">Reference proteome</keyword>
<keyword evidence="2" id="KW-0812">Transmembrane</keyword>
<dbReference type="Gene3D" id="3.40.50.1820">
    <property type="entry name" value="alpha/beta hydrolase"/>
    <property type="match status" value="1"/>
</dbReference>
<sequence>MLAWVILRGPVTRKEPSLMSYALLAIGVAALLLTLNARFPRRHPLLLLPSFFSGWLSTELAPHLLVAEAAGIAATVAYGGLEGWAGWTGLALGAAGTAGTIATILRARRTVVTLRECGVPLDLDPERAPRYPLTHLIVPPLCLIPRRGVQARRNVVFHEQGRLRLKLDVYLPAEANSEEKGPRPGLMQIHGGAWIIGDKREQGLPLLNHMAAQGWVGFNVNYRLSPRATWPEHLIDLKHFLKWYREHAAEYGADPEFLCVTGGSAGGHLTAMLALTANVPEFQPGFEDVDTSVQGAVPFYGVYDLVEPGPWPVPMGATALMERMVVKKPFRHEPEAYARASPANYLREDAPPFLVVHGSHDSLIPVAEARRFVERLRATSASPVIYAEMQGGQHAFDVFPSYRTARVIEGVERYLTGLHRQYVTGARPSAPPSIPDEVSDSLG</sequence>
<keyword evidence="2" id="KW-0472">Membrane</keyword>
<evidence type="ECO:0000256" key="1">
    <source>
        <dbReference type="ARBA" id="ARBA00022801"/>
    </source>
</evidence>
<dbReference type="SUPFAM" id="SSF53474">
    <property type="entry name" value="alpha/beta-Hydrolases"/>
    <property type="match status" value="1"/>
</dbReference>
<dbReference type="Proteomes" id="UP001501231">
    <property type="component" value="Unassembled WGS sequence"/>
</dbReference>
<protein>
    <submittedName>
        <fullName evidence="4">Alpha/beta hydrolase</fullName>
    </submittedName>
</protein>
<dbReference type="PANTHER" id="PTHR48081">
    <property type="entry name" value="AB HYDROLASE SUPERFAMILY PROTEIN C4A8.06C"/>
    <property type="match status" value="1"/>
</dbReference>
<reference evidence="5" key="1">
    <citation type="journal article" date="2019" name="Int. J. Syst. Evol. Microbiol.">
        <title>The Global Catalogue of Microorganisms (GCM) 10K type strain sequencing project: providing services to taxonomists for standard genome sequencing and annotation.</title>
        <authorList>
            <consortium name="The Broad Institute Genomics Platform"/>
            <consortium name="The Broad Institute Genome Sequencing Center for Infectious Disease"/>
            <person name="Wu L."/>
            <person name="Ma J."/>
        </authorList>
    </citation>
    <scope>NUCLEOTIDE SEQUENCE [LARGE SCALE GENOMIC DNA]</scope>
    <source>
        <strain evidence="5">JCM 3325</strain>
    </source>
</reference>
<evidence type="ECO:0000313" key="4">
    <source>
        <dbReference type="EMBL" id="GAA2458134.1"/>
    </source>
</evidence>
<keyword evidence="2" id="KW-1133">Transmembrane helix</keyword>
<feature type="domain" description="BD-FAE-like" evidence="3">
    <location>
        <begin position="167"/>
        <end position="376"/>
    </location>
</feature>
<accession>A0ABP5XK06</accession>
<dbReference type="InterPro" id="IPR029058">
    <property type="entry name" value="AB_hydrolase_fold"/>
</dbReference>
<feature type="transmembrane region" description="Helical" evidence="2">
    <location>
        <begin position="84"/>
        <end position="105"/>
    </location>
</feature>
<comment type="caution">
    <text evidence="4">The sequence shown here is derived from an EMBL/GenBank/DDBJ whole genome shotgun (WGS) entry which is preliminary data.</text>
</comment>
<dbReference type="PANTHER" id="PTHR48081:SF33">
    <property type="entry name" value="KYNURENINE FORMAMIDASE"/>
    <property type="match status" value="1"/>
</dbReference>
<gene>
    <name evidence="4" type="ORF">GCM10010191_92470</name>
</gene>
<feature type="transmembrane region" description="Helical" evidence="2">
    <location>
        <begin position="20"/>
        <end position="39"/>
    </location>
</feature>
<dbReference type="Pfam" id="PF20434">
    <property type="entry name" value="BD-FAE"/>
    <property type="match status" value="1"/>
</dbReference>
<evidence type="ECO:0000259" key="3">
    <source>
        <dbReference type="Pfam" id="PF20434"/>
    </source>
</evidence>
<keyword evidence="1 4" id="KW-0378">Hydrolase</keyword>
<evidence type="ECO:0000313" key="5">
    <source>
        <dbReference type="Proteomes" id="UP001501231"/>
    </source>
</evidence>
<dbReference type="InterPro" id="IPR050300">
    <property type="entry name" value="GDXG_lipolytic_enzyme"/>
</dbReference>
<dbReference type="GO" id="GO:0016787">
    <property type="term" value="F:hydrolase activity"/>
    <property type="evidence" value="ECO:0007669"/>
    <property type="project" value="UniProtKB-KW"/>
</dbReference>
<feature type="transmembrane region" description="Helical" evidence="2">
    <location>
        <begin position="60"/>
        <end position="78"/>
    </location>
</feature>
<proteinExistence type="predicted"/>
<organism evidence="4 5">
    <name type="scientific">Actinomadura vinacea</name>
    <dbReference type="NCBI Taxonomy" id="115336"/>
    <lineage>
        <taxon>Bacteria</taxon>
        <taxon>Bacillati</taxon>
        <taxon>Actinomycetota</taxon>
        <taxon>Actinomycetes</taxon>
        <taxon>Streptosporangiales</taxon>
        <taxon>Thermomonosporaceae</taxon>
        <taxon>Actinomadura</taxon>
    </lineage>
</organism>
<dbReference type="EMBL" id="BAAARW010000048">
    <property type="protein sequence ID" value="GAA2458134.1"/>
    <property type="molecule type" value="Genomic_DNA"/>
</dbReference>
<evidence type="ECO:0000256" key="2">
    <source>
        <dbReference type="SAM" id="Phobius"/>
    </source>
</evidence>